<protein>
    <submittedName>
        <fullName evidence="1">Uncharacterized protein</fullName>
    </submittedName>
</protein>
<organism evidence="1 2">
    <name type="scientific">Trichonephila inaurata madagascariensis</name>
    <dbReference type="NCBI Taxonomy" id="2747483"/>
    <lineage>
        <taxon>Eukaryota</taxon>
        <taxon>Metazoa</taxon>
        <taxon>Ecdysozoa</taxon>
        <taxon>Arthropoda</taxon>
        <taxon>Chelicerata</taxon>
        <taxon>Arachnida</taxon>
        <taxon>Araneae</taxon>
        <taxon>Araneomorphae</taxon>
        <taxon>Entelegynae</taxon>
        <taxon>Araneoidea</taxon>
        <taxon>Nephilidae</taxon>
        <taxon>Trichonephila</taxon>
        <taxon>Trichonephila inaurata</taxon>
    </lineage>
</organism>
<name>A0A8X6WQV0_9ARAC</name>
<comment type="caution">
    <text evidence="1">The sequence shown here is derived from an EMBL/GenBank/DDBJ whole genome shotgun (WGS) entry which is preliminary data.</text>
</comment>
<reference evidence="1" key="1">
    <citation type="submission" date="2020-08" db="EMBL/GenBank/DDBJ databases">
        <title>Multicomponent nature underlies the extraordinary mechanical properties of spider dragline silk.</title>
        <authorList>
            <person name="Kono N."/>
            <person name="Nakamura H."/>
            <person name="Mori M."/>
            <person name="Yoshida Y."/>
            <person name="Ohtoshi R."/>
            <person name="Malay A.D."/>
            <person name="Moran D.A.P."/>
            <person name="Tomita M."/>
            <person name="Numata K."/>
            <person name="Arakawa K."/>
        </authorList>
    </citation>
    <scope>NUCLEOTIDE SEQUENCE</scope>
</reference>
<evidence type="ECO:0000313" key="1">
    <source>
        <dbReference type="EMBL" id="GFY39653.1"/>
    </source>
</evidence>
<keyword evidence="2" id="KW-1185">Reference proteome</keyword>
<accession>A0A8X6WQV0</accession>
<sequence>MKRFVSNEWPQLQGWWSILCRMRSPFEKRFQLLPYWVLLKKNDGPCKTQKKKQMKKIQKKMVGGGALLVVRNPAHARIKTSPDENAINLELRKSVCVFWLIPLRELKSLTGTVNISHIT</sequence>
<dbReference type="AlphaFoldDB" id="A0A8X6WQV0"/>
<proteinExistence type="predicted"/>
<dbReference type="Proteomes" id="UP000886998">
    <property type="component" value="Unassembled WGS sequence"/>
</dbReference>
<dbReference type="EMBL" id="BMAV01001481">
    <property type="protein sequence ID" value="GFY39653.1"/>
    <property type="molecule type" value="Genomic_DNA"/>
</dbReference>
<gene>
    <name evidence="1" type="ORF">TNIN_177051</name>
</gene>
<evidence type="ECO:0000313" key="2">
    <source>
        <dbReference type="Proteomes" id="UP000886998"/>
    </source>
</evidence>